<evidence type="ECO:0000259" key="2">
    <source>
        <dbReference type="Pfam" id="PF07687"/>
    </source>
</evidence>
<organism evidence="3 4">
    <name type="scientific">Piscinibacter gummiphilus</name>
    <dbReference type="NCBI Taxonomy" id="946333"/>
    <lineage>
        <taxon>Bacteria</taxon>
        <taxon>Pseudomonadati</taxon>
        <taxon>Pseudomonadota</taxon>
        <taxon>Betaproteobacteria</taxon>
        <taxon>Burkholderiales</taxon>
        <taxon>Sphaerotilaceae</taxon>
        <taxon>Piscinibacter</taxon>
    </lineage>
</organism>
<proteinExistence type="predicted"/>
<evidence type="ECO:0000256" key="1">
    <source>
        <dbReference type="ARBA" id="ARBA00022801"/>
    </source>
</evidence>
<name>A0ABZ0CVY8_9BURK</name>
<dbReference type="InterPro" id="IPR011650">
    <property type="entry name" value="Peptidase_M20_dimer"/>
</dbReference>
<dbReference type="PANTHER" id="PTHR43808">
    <property type="entry name" value="ACETYLORNITHINE DEACETYLASE"/>
    <property type="match status" value="1"/>
</dbReference>
<evidence type="ECO:0000313" key="3">
    <source>
        <dbReference type="EMBL" id="WOB07107.1"/>
    </source>
</evidence>
<accession>A0ABZ0CVY8</accession>
<dbReference type="Pfam" id="PF01546">
    <property type="entry name" value="Peptidase_M20"/>
    <property type="match status" value="1"/>
</dbReference>
<evidence type="ECO:0000313" key="4">
    <source>
        <dbReference type="Proteomes" id="UP001303946"/>
    </source>
</evidence>
<dbReference type="SUPFAM" id="SSF53187">
    <property type="entry name" value="Zn-dependent exopeptidases"/>
    <property type="match status" value="1"/>
</dbReference>
<keyword evidence="1" id="KW-0378">Hydrolase</keyword>
<dbReference type="Proteomes" id="UP001303946">
    <property type="component" value="Chromosome"/>
</dbReference>
<protein>
    <submittedName>
        <fullName evidence="3">M20 family metallopeptidase</fullName>
    </submittedName>
</protein>
<dbReference type="Gene3D" id="3.40.630.10">
    <property type="entry name" value="Zn peptidases"/>
    <property type="match status" value="2"/>
</dbReference>
<sequence length="448" mass="47816">MTRDAIVNTTPSLDMDTSTPALSPLQRRIVDSIHHDAWLALTRELVTTGQPDSENPLDPDMPSGSEERIALCVADKLRGLGLAVSLHAKQPGRPNVIGTWEGEAPGPVVILNDHLDVYPAGDPTGWTATGGNPYAPTVDGERLYARGTSDTRGNLACTLLAVKALKDAGVALRGTLKCIYTVDEEKHGPNGAIYLLDELGVRGDYEITAEPSGWTRGPDDWGVGVAVAHSGNCLLEVRTEGTKSHLWRPDTGVNAISKMASVVAALERLSLSHTTPRLYGGTPPMLCFTRLRAGEPREMQFTPATCTAIAAAVGLVPGMSIESILGDVQAELDRLAEADPTLKASVRQVPGSLFVPATQEVAEDAEPVASLTRAYRQMMGCAPVYYRKNAYCDTIRFSHAGIPSVTFGPGEDGWPPTNEYIHTPKAVPAAQVMALALLRLLGGETLER</sequence>
<feature type="domain" description="Peptidase M20 dimerisation" evidence="2">
    <location>
        <begin position="227"/>
        <end position="338"/>
    </location>
</feature>
<dbReference type="EMBL" id="CP136336">
    <property type="protein sequence ID" value="WOB07107.1"/>
    <property type="molecule type" value="Genomic_DNA"/>
</dbReference>
<dbReference type="RefSeq" id="WP_316699781.1">
    <property type="nucleotide sequence ID" value="NZ_CP136336.1"/>
</dbReference>
<dbReference type="Pfam" id="PF07687">
    <property type="entry name" value="M20_dimer"/>
    <property type="match status" value="1"/>
</dbReference>
<keyword evidence="4" id="KW-1185">Reference proteome</keyword>
<reference evidence="3 4" key="1">
    <citation type="submission" date="2023-10" db="EMBL/GenBank/DDBJ databases">
        <title>Bacteria for the degradation of biodegradable plastic PBAT(Polybutylene adipate terephthalate).</title>
        <authorList>
            <person name="Weon H.-Y."/>
            <person name="Yeon J."/>
        </authorList>
    </citation>
    <scope>NUCLEOTIDE SEQUENCE [LARGE SCALE GENOMIC DNA]</scope>
    <source>
        <strain evidence="3 4">SBD 7-3</strain>
    </source>
</reference>
<gene>
    <name evidence="3" type="ORF">RXV79_19565</name>
</gene>
<dbReference type="InterPro" id="IPR002933">
    <property type="entry name" value="Peptidase_M20"/>
</dbReference>
<dbReference type="InterPro" id="IPR050072">
    <property type="entry name" value="Peptidase_M20A"/>
</dbReference>